<comment type="caution">
    <text evidence="2">The sequence shown here is derived from an EMBL/GenBank/DDBJ whole genome shotgun (WGS) entry which is preliminary data.</text>
</comment>
<dbReference type="EMBL" id="CAJGYO010000436">
    <property type="protein sequence ID" value="CAD6342262.1"/>
    <property type="molecule type" value="Genomic_DNA"/>
</dbReference>
<evidence type="ECO:0000313" key="2">
    <source>
        <dbReference type="EMBL" id="CAD6342262.1"/>
    </source>
</evidence>
<name>A0A811SNW3_9POAL</name>
<evidence type="ECO:0000259" key="1">
    <source>
        <dbReference type="PROSITE" id="PS50181"/>
    </source>
</evidence>
<dbReference type="Pfam" id="PF01471">
    <property type="entry name" value="PG_binding_1"/>
    <property type="match status" value="1"/>
</dbReference>
<dbReference type="InterPro" id="IPR036365">
    <property type="entry name" value="PGBD-like_sf"/>
</dbReference>
<dbReference type="Gene3D" id="1.10.101.10">
    <property type="entry name" value="PGBD-like superfamily/PGBD"/>
    <property type="match status" value="1"/>
</dbReference>
<dbReference type="OrthoDB" id="591557at2759"/>
<dbReference type="PROSITE" id="PS50181">
    <property type="entry name" value="FBOX"/>
    <property type="match status" value="1"/>
</dbReference>
<dbReference type="AlphaFoldDB" id="A0A811SNW3"/>
<dbReference type="SUPFAM" id="SSF47090">
    <property type="entry name" value="PGBD-like"/>
    <property type="match status" value="1"/>
</dbReference>
<protein>
    <recommendedName>
        <fullName evidence="1">F-box domain-containing protein</fullName>
    </recommendedName>
</protein>
<evidence type="ECO:0000313" key="3">
    <source>
        <dbReference type="Proteomes" id="UP000604825"/>
    </source>
</evidence>
<organism evidence="2 3">
    <name type="scientific">Miscanthus lutarioriparius</name>
    <dbReference type="NCBI Taxonomy" id="422564"/>
    <lineage>
        <taxon>Eukaryota</taxon>
        <taxon>Viridiplantae</taxon>
        <taxon>Streptophyta</taxon>
        <taxon>Embryophyta</taxon>
        <taxon>Tracheophyta</taxon>
        <taxon>Spermatophyta</taxon>
        <taxon>Magnoliopsida</taxon>
        <taxon>Liliopsida</taxon>
        <taxon>Poales</taxon>
        <taxon>Poaceae</taxon>
        <taxon>PACMAD clade</taxon>
        <taxon>Panicoideae</taxon>
        <taxon>Andropogonodae</taxon>
        <taxon>Andropogoneae</taxon>
        <taxon>Saccharinae</taxon>
        <taxon>Miscanthus</taxon>
    </lineage>
</organism>
<dbReference type="InterPro" id="IPR036047">
    <property type="entry name" value="F-box-like_dom_sf"/>
</dbReference>
<reference evidence="2" key="1">
    <citation type="submission" date="2020-10" db="EMBL/GenBank/DDBJ databases">
        <authorList>
            <person name="Han B."/>
            <person name="Lu T."/>
            <person name="Zhao Q."/>
            <person name="Huang X."/>
            <person name="Zhao Y."/>
        </authorList>
    </citation>
    <scope>NUCLEOTIDE SEQUENCE</scope>
</reference>
<dbReference type="Pfam" id="PF00646">
    <property type="entry name" value="F-box"/>
    <property type="match status" value="1"/>
</dbReference>
<dbReference type="InterPro" id="IPR002477">
    <property type="entry name" value="Peptidoglycan-bd-like"/>
</dbReference>
<dbReference type="SMART" id="SM00256">
    <property type="entry name" value="FBOX"/>
    <property type="match status" value="1"/>
</dbReference>
<dbReference type="Proteomes" id="UP000604825">
    <property type="component" value="Unassembled WGS sequence"/>
</dbReference>
<dbReference type="PANTHER" id="PTHR34591">
    <property type="entry name" value="OS03G0653100 PROTEIN-RELATED"/>
    <property type="match status" value="1"/>
</dbReference>
<feature type="domain" description="F-box" evidence="1">
    <location>
        <begin position="1"/>
        <end position="44"/>
    </location>
</feature>
<keyword evidence="3" id="KW-1185">Reference proteome</keyword>
<proteinExistence type="predicted"/>
<gene>
    <name evidence="2" type="ORF">NCGR_LOCUS66360</name>
</gene>
<dbReference type="InterPro" id="IPR036366">
    <property type="entry name" value="PGBDSf"/>
</dbReference>
<sequence>MEQLPDDMLANVLGRLPPSSLAASRCVRKHWCSIIDARRLLRADLLPLRVEAFFCNSYFIFNRTFLFARPTAAIRIPGGHLDFFDDDDVSPIAMDHCNGLLLHYDMVVNPATRQWATWPPVPQHLDDLSPSYSRHCFALVYDPMVSPNHYEVFLITLPGSGYVYNHNDGSRSRIFEDDDFQQEWPPSSYTVYVFSSSTKEWRWEERSFVRRQGGEAVGTIADMHIDESSSKHKTVYFRRSLYVHCPNDSIMRLSLSDDKYQMIKPPPAAGSKTKTSCRCDASSYLGKSEKGVYYAILDLDGPQFQVWLLTEFSGQSQTEWVLKCNVSLQATLNFARHINTEYGVDGPWILNYEEKEAQPTAQEEEFAEWDFDNAVTVLETETNDKTGRLLYQQHKGSEATPSRAASHYVQPISATWLVLLCCHYDICSGSYSDSFLRPGERQPGAQERPQGPVHQPCVTQESYYLLKLGFYSGEEDMEYSTFSSGTERAVKTWQATVGTSENGVMTSELLERLFSGKTGEDAKMEEELLVN</sequence>
<accession>A0A811SNW3</accession>
<dbReference type="SUPFAM" id="SSF81383">
    <property type="entry name" value="F-box domain"/>
    <property type="match status" value="1"/>
</dbReference>
<dbReference type="PANTHER" id="PTHR34591:SF23">
    <property type="entry name" value="F-BOX DOMAIN-CONTAINING PROTEIN"/>
    <property type="match status" value="1"/>
</dbReference>
<dbReference type="InterPro" id="IPR001810">
    <property type="entry name" value="F-box_dom"/>
</dbReference>